<dbReference type="OrthoDB" id="654191at2759"/>
<organism evidence="2 4">
    <name type="scientific">Adineta steineri</name>
    <dbReference type="NCBI Taxonomy" id="433720"/>
    <lineage>
        <taxon>Eukaryota</taxon>
        <taxon>Metazoa</taxon>
        <taxon>Spiralia</taxon>
        <taxon>Gnathifera</taxon>
        <taxon>Rotifera</taxon>
        <taxon>Eurotatoria</taxon>
        <taxon>Bdelloidea</taxon>
        <taxon>Adinetida</taxon>
        <taxon>Adinetidae</taxon>
        <taxon>Adineta</taxon>
    </lineage>
</organism>
<evidence type="ECO:0000256" key="1">
    <source>
        <dbReference type="ARBA" id="ARBA00022737"/>
    </source>
</evidence>
<accession>A0A815UZ70</accession>
<dbReference type="Proteomes" id="UP000663891">
    <property type="component" value="Unassembled WGS sequence"/>
</dbReference>
<gene>
    <name evidence="3" type="ORF">OKA104_LOCUS47897</name>
    <name evidence="2" type="ORF">VCS650_LOCUS43397</name>
</gene>
<keyword evidence="1" id="KW-0677">Repeat</keyword>
<dbReference type="InterPro" id="IPR011042">
    <property type="entry name" value="6-blade_b-propeller_TolB-like"/>
</dbReference>
<reference evidence="2" key="1">
    <citation type="submission" date="2021-02" db="EMBL/GenBank/DDBJ databases">
        <authorList>
            <person name="Nowell W R."/>
        </authorList>
    </citation>
    <scope>NUCLEOTIDE SEQUENCE</scope>
</reference>
<protein>
    <submittedName>
        <fullName evidence="2">Uncharacterized protein</fullName>
    </submittedName>
</protein>
<evidence type="ECO:0000313" key="4">
    <source>
        <dbReference type="Proteomes" id="UP000663891"/>
    </source>
</evidence>
<dbReference type="Gene3D" id="2.120.10.30">
    <property type="entry name" value="TolB, C-terminal domain"/>
    <property type="match status" value="1"/>
</dbReference>
<dbReference type="InterPro" id="IPR001258">
    <property type="entry name" value="NHL_repeat"/>
</dbReference>
<dbReference type="Pfam" id="PF01436">
    <property type="entry name" value="NHL"/>
    <property type="match status" value="1"/>
</dbReference>
<dbReference type="EMBL" id="CAJOAY010019809">
    <property type="protein sequence ID" value="CAF4333517.1"/>
    <property type="molecule type" value="Genomic_DNA"/>
</dbReference>
<evidence type="ECO:0000313" key="2">
    <source>
        <dbReference type="EMBL" id="CAF1523777.1"/>
    </source>
</evidence>
<dbReference type="Proteomes" id="UP000663881">
    <property type="component" value="Unassembled WGS sequence"/>
</dbReference>
<sequence length="50" mass="5334">SPVGVTVIGNGIPGNSPTQLKRPRGIVFDSAMNMYVCDTGNGRVQKFLKL</sequence>
<evidence type="ECO:0000313" key="3">
    <source>
        <dbReference type="EMBL" id="CAF4333517.1"/>
    </source>
</evidence>
<dbReference type="AlphaFoldDB" id="A0A815UZ70"/>
<dbReference type="EMBL" id="CAJNON010003420">
    <property type="protein sequence ID" value="CAF1523777.1"/>
    <property type="molecule type" value="Genomic_DNA"/>
</dbReference>
<comment type="caution">
    <text evidence="2">The sequence shown here is derived from an EMBL/GenBank/DDBJ whole genome shotgun (WGS) entry which is preliminary data.</text>
</comment>
<name>A0A815UZ70_9BILA</name>
<proteinExistence type="predicted"/>
<feature type="non-terminal residue" evidence="2">
    <location>
        <position position="1"/>
    </location>
</feature>